<dbReference type="GO" id="GO:0004519">
    <property type="term" value="F:endonuclease activity"/>
    <property type="evidence" value="ECO:0007669"/>
    <property type="project" value="UniProtKB-KW"/>
</dbReference>
<organism evidence="6">
    <name type="scientific">Myoviridae sp. ctshb19</name>
    <dbReference type="NCBI Taxonomy" id="2825194"/>
    <lineage>
        <taxon>Viruses</taxon>
        <taxon>Duplodnaviria</taxon>
        <taxon>Heunggongvirae</taxon>
        <taxon>Uroviricota</taxon>
        <taxon>Caudoviricetes</taxon>
    </lineage>
</organism>
<feature type="region of interest" description="Disordered" evidence="4">
    <location>
        <begin position="175"/>
        <end position="197"/>
    </location>
</feature>
<dbReference type="InterPro" id="IPR035901">
    <property type="entry name" value="GIY-YIG_endonuc_sf"/>
</dbReference>
<dbReference type="Pfam" id="PF07460">
    <property type="entry name" value="NUMOD3"/>
    <property type="match status" value="1"/>
</dbReference>
<keyword evidence="3" id="KW-0460">Magnesium</keyword>
<dbReference type="SUPFAM" id="SSF82771">
    <property type="entry name" value="GIY-YIG endonuclease"/>
    <property type="match status" value="1"/>
</dbReference>
<proteinExistence type="predicted"/>
<feature type="domain" description="GIY-YIG" evidence="5">
    <location>
        <begin position="1"/>
        <end position="86"/>
    </location>
</feature>
<evidence type="ECO:0000256" key="1">
    <source>
        <dbReference type="ARBA" id="ARBA00001946"/>
    </source>
</evidence>
<comment type="similarity">
    <text evidence="2">To endonucleases of group I introns of fungi and phage.</text>
</comment>
<sequence>MQGLYLIVCTRNKKSYVGRSEDIDKRIRSHFYTLRKGIHQNVNLQRDYDKYGPDAFETKRMKLRTLRECMEAEQYHLDSGKHKYNIGKSNTCGDNLTDHPDREEIIARRSQSFKATVAKMTREERVEKYGKFGSKNGMYGYEHSDEAKASISRANKGNSYAKGAKRSDEHKAKLSAVASTRTGEKNPFYGKSHSEETRKKIQEANKGRLPPNTLKVRVGKKVYESATAAAKDLGCAVASIRNRIENPKFPDYSYVS</sequence>
<dbReference type="GO" id="GO:0003677">
    <property type="term" value="F:DNA binding"/>
    <property type="evidence" value="ECO:0007669"/>
    <property type="project" value="InterPro"/>
</dbReference>
<dbReference type="Pfam" id="PF01541">
    <property type="entry name" value="GIY-YIG"/>
    <property type="match status" value="1"/>
</dbReference>
<dbReference type="NCBIfam" id="TIGR01453">
    <property type="entry name" value="grpIintron_endo"/>
    <property type="match status" value="1"/>
</dbReference>
<dbReference type="InterPro" id="IPR003611">
    <property type="entry name" value="NUMOD3"/>
</dbReference>
<comment type="cofactor">
    <cofactor evidence="1">
        <name>Mg(2+)</name>
        <dbReference type="ChEBI" id="CHEBI:18420"/>
    </cofactor>
</comment>
<evidence type="ECO:0000256" key="2">
    <source>
        <dbReference type="ARBA" id="ARBA00010045"/>
    </source>
</evidence>
<keyword evidence="6" id="KW-0255">Endonuclease</keyword>
<evidence type="ECO:0000256" key="3">
    <source>
        <dbReference type="ARBA" id="ARBA00022842"/>
    </source>
</evidence>
<dbReference type="Gene3D" id="3.40.1440.10">
    <property type="entry name" value="GIY-YIG endonuclease"/>
    <property type="match status" value="1"/>
</dbReference>
<dbReference type="SMART" id="SM00496">
    <property type="entry name" value="IENR2"/>
    <property type="match status" value="3"/>
</dbReference>
<keyword evidence="6" id="KW-0540">Nuclease</keyword>
<protein>
    <submittedName>
        <fullName evidence="6">Intron associated endonuclease</fullName>
    </submittedName>
</protein>
<dbReference type="EMBL" id="BK016086">
    <property type="protein sequence ID" value="DAF93427.1"/>
    <property type="molecule type" value="Genomic_DNA"/>
</dbReference>
<name>A0A8S5UG76_9CAUD</name>
<keyword evidence="6" id="KW-0378">Hydrolase</keyword>
<evidence type="ECO:0000259" key="5">
    <source>
        <dbReference type="PROSITE" id="PS50164"/>
    </source>
</evidence>
<dbReference type="InterPro" id="IPR000305">
    <property type="entry name" value="GIY-YIG_endonuc"/>
</dbReference>
<dbReference type="InterPro" id="IPR006350">
    <property type="entry name" value="Intron_endoG1"/>
</dbReference>
<dbReference type="PROSITE" id="PS50164">
    <property type="entry name" value="GIY_YIG"/>
    <property type="match status" value="1"/>
</dbReference>
<accession>A0A8S5UG76</accession>
<evidence type="ECO:0000313" key="6">
    <source>
        <dbReference type="EMBL" id="DAF93427.1"/>
    </source>
</evidence>
<evidence type="ECO:0000256" key="4">
    <source>
        <dbReference type="SAM" id="MobiDB-lite"/>
    </source>
</evidence>
<reference evidence="6" key="1">
    <citation type="journal article" date="2021" name="Proc. Natl. Acad. Sci. U.S.A.">
        <title>A Catalog of Tens of Thousands of Viruses from Human Metagenomes Reveals Hidden Associations with Chronic Diseases.</title>
        <authorList>
            <person name="Tisza M.J."/>
            <person name="Buck C.B."/>
        </authorList>
    </citation>
    <scope>NUCLEOTIDE SEQUENCE</scope>
    <source>
        <strain evidence="6">Ctshb19</strain>
    </source>
</reference>
<dbReference type="SUPFAM" id="SSF64496">
    <property type="entry name" value="DNA-binding domain of intron-encoded endonucleases"/>
    <property type="match status" value="2"/>
</dbReference>